<evidence type="ECO:0000259" key="8">
    <source>
        <dbReference type="Pfam" id="PF17210"/>
    </source>
</evidence>
<dbReference type="Gene3D" id="2.60.40.10">
    <property type="entry name" value="Immunoglobulins"/>
    <property type="match status" value="1"/>
</dbReference>
<dbReference type="Gene3D" id="2.60.40.1140">
    <property type="entry name" value="Collagen-binding surface protein Cna, B-type domain"/>
    <property type="match status" value="1"/>
</dbReference>
<keyword evidence="5" id="KW-1133">Transmembrane helix</keyword>
<keyword evidence="11" id="KW-1185">Reference proteome</keyword>
<dbReference type="InterPro" id="IPR013783">
    <property type="entry name" value="Ig-like_fold"/>
</dbReference>
<dbReference type="GO" id="GO:0005576">
    <property type="term" value="C:extracellular region"/>
    <property type="evidence" value="ECO:0007669"/>
    <property type="project" value="UniProtKB-SubCell"/>
</dbReference>
<keyword evidence="5" id="KW-0812">Transmembrane</keyword>
<feature type="domain" description="SD-repeat containing protein B" evidence="8">
    <location>
        <begin position="1168"/>
        <end position="1269"/>
    </location>
</feature>
<dbReference type="SUPFAM" id="SSF117074">
    <property type="entry name" value="Hypothetical protein PA1324"/>
    <property type="match status" value="1"/>
</dbReference>
<evidence type="ECO:0000256" key="1">
    <source>
        <dbReference type="ARBA" id="ARBA00004613"/>
    </source>
</evidence>
<dbReference type="InterPro" id="IPR055382">
    <property type="entry name" value="DUF7601"/>
</dbReference>
<name>A0A923LFB3_9FIRM</name>
<dbReference type="Pfam" id="PF17210">
    <property type="entry name" value="SdrD_B"/>
    <property type="match status" value="1"/>
</dbReference>
<dbReference type="Pfam" id="PF24547">
    <property type="entry name" value="DUF7601"/>
    <property type="match status" value="1"/>
</dbReference>
<evidence type="ECO:0000256" key="3">
    <source>
        <dbReference type="ARBA" id="ARBA00022729"/>
    </source>
</evidence>
<feature type="domain" description="DUF7601" evidence="9">
    <location>
        <begin position="1310"/>
        <end position="1428"/>
    </location>
</feature>
<evidence type="ECO:0000256" key="4">
    <source>
        <dbReference type="SAM" id="MobiDB-lite"/>
    </source>
</evidence>
<proteinExistence type="predicted"/>
<keyword evidence="5" id="KW-0472">Membrane</keyword>
<dbReference type="RefSeq" id="WP_186874302.1">
    <property type="nucleotide sequence ID" value="NZ_JACOPF010000001.1"/>
</dbReference>
<feature type="region of interest" description="Disordered" evidence="4">
    <location>
        <begin position="32"/>
        <end position="60"/>
    </location>
</feature>
<dbReference type="Pfam" id="PF01345">
    <property type="entry name" value="DUF11"/>
    <property type="match status" value="1"/>
</dbReference>
<dbReference type="Proteomes" id="UP000652477">
    <property type="component" value="Unassembled WGS sequence"/>
</dbReference>
<evidence type="ECO:0000259" key="7">
    <source>
        <dbReference type="Pfam" id="PF01345"/>
    </source>
</evidence>
<keyword evidence="2" id="KW-0964">Secreted</keyword>
<sequence length="1468" mass="161650">MRKRITALLCTAMLMTGMSFPVYAEQVGGEDISTGTKQTEGEDDLGEEKQTEEKVLSEGTEHTDILPMRDSVIKEELDGEYAYVESLTVEKMTDGTGPFEGNDNPGNDANDHNKRVRSFDTVTYNLNFVTQILDSSEVSYVKSGYLEFEFLLPYTSQEAEFVTDSMSWMESGYTLTSEEMQIGGKTKTCQVLRGKYHILPSASIENAIPGTGKLNVVVKVQAMPNNAAMQPIFRVRLEHQQKEPQAEAVPEEVTVSAAPNYNVKIDEVPGSSQSKKTGIFDFSTGNDNAQDKEAGQVSGRINTYGVTLQLYSGEGKGLKGIEFPQGEITFDLVLENSFYLKEEGAEEIDVMENYAPLLWSYDMSSGQRLGADERDQGAADNVFRPSQAAPYNEGSNEQQGYIASRCHKGGKWHAKKEGNIIHVTVSDYQIDVDYFPIMNIDGREGTDEIYGTREEIERGCFSAGEFYFVVPYNSSESGDYILEDSSIVGDKEVEGGDFEIVVRSRNLKATSVSGQTLPEDPDGNENQTDTTDDRVVSTMPLRQAGNYDNTVLWSTDEKQGLYDVNGRGDGELGSCLRNGLDWAVPGQRLAISWAMANKEGGDIPNRLVAGKSLMKFEPGGVELTGEILYRTASVQEAGYEANVYFAAKADGTDWKSETELRAAEITDMKYYRSLEEIPEGHVCVGALFEVYPKEGDPDNITYYDGGSYPMASLPVTASTDEEALNQVYMVTVTSAIWRLEDYVSLKDPIPSLLDNDPQNPTELPKASVSKHEGSYVKVEYDENGYKSGHRGDYKEGDSLYIIGEQAQIKKNVAQKSDIGDEKQVYNLDNGQRTVDYVLYPAVKTAITDPAGDVEEGKRTTAVIKDKLPEGLEYIYGSAYLGGTYTQNPEPGRQGTVTDGVRMEPEITKNKDGTTELVWIIENVVVGGTMEPIHFSASIYAEAEDSQPFLNTASITSTLDMREQAAYNGNYSEKEIRVSKLGALSLNKFVDEPIYEQGDSIGYSITVGNNSANDAPNQVMLDVLPQNEDEKGSSFTGNLTVTKWQLDKTQSSNCASWNFYYTKDKNVRGTTSEDYTASDFTDWSTETGGQTIQWKRISLSQDGTLPGLEGEAVTAVAAVGTLKGNEAYKATTQMAVPDAKAGDKLVNSLSNGPNEVDATAYILTRSLSGTAWLDLNQDGIRDSEEVGLSGITVTLLKENGEGVYETVLGDDKKPLICKTDDGGKYQFEGLHVGTYGVRFGTEEEVSIYKASEPNKDGVPDYMDSDGIPVMKDGMLTCTEIRGIEMPKKEDMNTYLYESRYNDSGFYMNVLNLTVEKEVTGNLGDKEKLFTFEVILKNLEGALVDNISYLCLKGETGTEIFQTVSLEFVKGKATFQLKDGEYICMQKIPANYVYDIKEIDGETDGYTVTIPDNAAGTLKENTVVHFINEKETTGDLGIGMTKVPFILLIAGAGTGGYVWNRSRKSRNRRK</sequence>
<evidence type="ECO:0000313" key="10">
    <source>
        <dbReference type="EMBL" id="MBC5687625.1"/>
    </source>
</evidence>
<comment type="subcellular location">
    <subcellularLocation>
        <location evidence="1">Secreted</location>
    </subcellularLocation>
</comment>
<dbReference type="EMBL" id="JACOPF010000001">
    <property type="protein sequence ID" value="MBC5687625.1"/>
    <property type="molecule type" value="Genomic_DNA"/>
</dbReference>
<evidence type="ECO:0008006" key="12">
    <source>
        <dbReference type="Google" id="ProtNLM"/>
    </source>
</evidence>
<feature type="region of interest" description="Disordered" evidence="4">
    <location>
        <begin position="265"/>
        <end position="295"/>
    </location>
</feature>
<feature type="domain" description="DUF11" evidence="7">
    <location>
        <begin position="983"/>
        <end position="1064"/>
    </location>
</feature>
<feature type="signal peptide" evidence="6">
    <location>
        <begin position="1"/>
        <end position="24"/>
    </location>
</feature>
<feature type="compositionally biased region" description="Basic and acidic residues" evidence="4">
    <location>
        <begin position="47"/>
        <end position="60"/>
    </location>
</feature>
<dbReference type="InterPro" id="IPR001434">
    <property type="entry name" value="OmcB-like_DUF11"/>
</dbReference>
<feature type="chain" id="PRO_5037962846" description="SD-repeat containing protein B domain-containing protein" evidence="6">
    <location>
        <begin position="25"/>
        <end position="1468"/>
    </location>
</feature>
<protein>
    <recommendedName>
        <fullName evidence="12">SD-repeat containing protein B domain-containing protein</fullName>
    </recommendedName>
</protein>
<feature type="region of interest" description="Disordered" evidence="4">
    <location>
        <begin position="94"/>
        <end position="113"/>
    </location>
</feature>
<keyword evidence="3 6" id="KW-0732">Signal</keyword>
<feature type="region of interest" description="Disordered" evidence="4">
    <location>
        <begin position="511"/>
        <end position="531"/>
    </location>
</feature>
<gene>
    <name evidence="10" type="ORF">H8S37_01570</name>
</gene>
<evidence type="ECO:0000313" key="11">
    <source>
        <dbReference type="Proteomes" id="UP000652477"/>
    </source>
</evidence>
<organism evidence="10 11">
    <name type="scientific">Mediterraneibacter hominis</name>
    <dbReference type="NCBI Taxonomy" id="2763054"/>
    <lineage>
        <taxon>Bacteria</taxon>
        <taxon>Bacillati</taxon>
        <taxon>Bacillota</taxon>
        <taxon>Clostridia</taxon>
        <taxon>Lachnospirales</taxon>
        <taxon>Lachnospiraceae</taxon>
        <taxon>Mediterraneibacter</taxon>
    </lineage>
</organism>
<evidence type="ECO:0000259" key="9">
    <source>
        <dbReference type="Pfam" id="PF24547"/>
    </source>
</evidence>
<evidence type="ECO:0000256" key="2">
    <source>
        <dbReference type="ARBA" id="ARBA00022525"/>
    </source>
</evidence>
<dbReference type="InterPro" id="IPR033764">
    <property type="entry name" value="Sdr_B"/>
</dbReference>
<reference evidence="10" key="1">
    <citation type="submission" date="2020-08" db="EMBL/GenBank/DDBJ databases">
        <title>Genome public.</title>
        <authorList>
            <person name="Liu C."/>
            <person name="Sun Q."/>
        </authorList>
    </citation>
    <scope>NUCLEOTIDE SEQUENCE</scope>
    <source>
        <strain evidence="10">NSJ-55</strain>
    </source>
</reference>
<evidence type="ECO:0000256" key="5">
    <source>
        <dbReference type="SAM" id="Phobius"/>
    </source>
</evidence>
<feature type="transmembrane region" description="Helical" evidence="5">
    <location>
        <begin position="1441"/>
        <end position="1458"/>
    </location>
</feature>
<accession>A0A923LFB3</accession>
<comment type="caution">
    <text evidence="10">The sequence shown here is derived from an EMBL/GenBank/DDBJ whole genome shotgun (WGS) entry which is preliminary data.</text>
</comment>
<evidence type="ECO:0000256" key="6">
    <source>
        <dbReference type="SAM" id="SignalP"/>
    </source>
</evidence>